<dbReference type="PANTHER" id="PTHR30349">
    <property type="entry name" value="PHAGE INTEGRASE-RELATED"/>
    <property type="match status" value="1"/>
</dbReference>
<feature type="domain" description="Tyr recombinase" evidence="7">
    <location>
        <begin position="121"/>
        <end position="310"/>
    </location>
</feature>
<keyword evidence="5" id="KW-0233">DNA recombination</keyword>
<dbReference type="Proteomes" id="UP000192731">
    <property type="component" value="Unassembled WGS sequence"/>
</dbReference>
<evidence type="ECO:0000256" key="6">
    <source>
        <dbReference type="PROSITE-ProRule" id="PRU01248"/>
    </source>
</evidence>
<evidence type="ECO:0000259" key="8">
    <source>
        <dbReference type="PROSITE" id="PS51900"/>
    </source>
</evidence>
<dbReference type="GO" id="GO:0006310">
    <property type="term" value="P:DNA recombination"/>
    <property type="evidence" value="ECO:0007669"/>
    <property type="project" value="UniProtKB-KW"/>
</dbReference>
<feature type="domain" description="Core-binding (CB)" evidence="8">
    <location>
        <begin position="4"/>
        <end position="97"/>
    </location>
</feature>
<dbReference type="Pfam" id="PF02899">
    <property type="entry name" value="Phage_int_SAM_1"/>
    <property type="match status" value="1"/>
</dbReference>
<dbReference type="InterPro" id="IPR044068">
    <property type="entry name" value="CB"/>
</dbReference>
<organism evidence="9 10">
    <name type="scientific">Desulfonispora thiosulfatigenes DSM 11270</name>
    <dbReference type="NCBI Taxonomy" id="656914"/>
    <lineage>
        <taxon>Bacteria</taxon>
        <taxon>Bacillati</taxon>
        <taxon>Bacillota</taxon>
        <taxon>Clostridia</taxon>
        <taxon>Eubacteriales</taxon>
        <taxon>Peptococcaceae</taxon>
        <taxon>Desulfonispora</taxon>
    </lineage>
</organism>
<keyword evidence="3" id="KW-0229">DNA integration</keyword>
<evidence type="ECO:0000256" key="5">
    <source>
        <dbReference type="ARBA" id="ARBA00023172"/>
    </source>
</evidence>
<dbReference type="Gene3D" id="1.10.443.10">
    <property type="entry name" value="Intergrase catalytic core"/>
    <property type="match status" value="1"/>
</dbReference>
<accession>A0A1W1UG46</accession>
<name>A0A1W1UG46_DESTI</name>
<dbReference type="Pfam" id="PF00589">
    <property type="entry name" value="Phage_integrase"/>
    <property type="match status" value="1"/>
</dbReference>
<protein>
    <submittedName>
        <fullName evidence="9">Site-specific recombinase XerD</fullName>
    </submittedName>
</protein>
<evidence type="ECO:0000256" key="2">
    <source>
        <dbReference type="ARBA" id="ARBA00008857"/>
    </source>
</evidence>
<keyword evidence="4 6" id="KW-0238">DNA-binding</keyword>
<dbReference type="AlphaFoldDB" id="A0A1W1UG46"/>
<dbReference type="PROSITE" id="PS51900">
    <property type="entry name" value="CB"/>
    <property type="match status" value="1"/>
</dbReference>
<reference evidence="9 10" key="1">
    <citation type="submission" date="2017-04" db="EMBL/GenBank/DDBJ databases">
        <authorList>
            <person name="Afonso C.L."/>
            <person name="Miller P.J."/>
            <person name="Scott M.A."/>
            <person name="Spackman E."/>
            <person name="Goraichik I."/>
            <person name="Dimitrov K.M."/>
            <person name="Suarez D.L."/>
            <person name="Swayne D.E."/>
        </authorList>
    </citation>
    <scope>NUCLEOTIDE SEQUENCE [LARGE SCALE GENOMIC DNA]</scope>
    <source>
        <strain evidence="9 10">DSM 11270</strain>
    </source>
</reference>
<dbReference type="InterPro" id="IPR010998">
    <property type="entry name" value="Integrase_recombinase_N"/>
</dbReference>
<dbReference type="InterPro" id="IPR050090">
    <property type="entry name" value="Tyrosine_recombinase_XerCD"/>
</dbReference>
<keyword evidence="10" id="KW-1185">Reference proteome</keyword>
<dbReference type="RefSeq" id="WP_084051935.1">
    <property type="nucleotide sequence ID" value="NZ_FWWT01000005.1"/>
</dbReference>
<dbReference type="InterPro" id="IPR004107">
    <property type="entry name" value="Integrase_SAM-like_N"/>
</dbReference>
<proteinExistence type="inferred from homology"/>
<evidence type="ECO:0000259" key="7">
    <source>
        <dbReference type="PROSITE" id="PS51898"/>
    </source>
</evidence>
<dbReference type="Gene3D" id="1.10.150.130">
    <property type="match status" value="1"/>
</dbReference>
<comment type="similarity">
    <text evidence="2">Belongs to the 'phage' integrase family.</text>
</comment>
<dbReference type="CDD" id="cd01182">
    <property type="entry name" value="INT_RitC_C_like"/>
    <property type="match status" value="1"/>
</dbReference>
<evidence type="ECO:0000256" key="3">
    <source>
        <dbReference type="ARBA" id="ARBA00022908"/>
    </source>
</evidence>
<dbReference type="InterPro" id="IPR013762">
    <property type="entry name" value="Integrase-like_cat_sf"/>
</dbReference>
<dbReference type="GO" id="GO:0015074">
    <property type="term" value="P:DNA integration"/>
    <property type="evidence" value="ECO:0007669"/>
    <property type="project" value="UniProtKB-KW"/>
</dbReference>
<evidence type="ECO:0000313" key="10">
    <source>
        <dbReference type="Proteomes" id="UP000192731"/>
    </source>
</evidence>
<dbReference type="GO" id="GO:0003677">
    <property type="term" value="F:DNA binding"/>
    <property type="evidence" value="ECO:0007669"/>
    <property type="project" value="UniProtKB-UniRule"/>
</dbReference>
<comment type="function">
    <text evidence="1">Site-specific tyrosine recombinase, which acts by catalyzing the cutting and rejoining of the recombining DNA molecules.</text>
</comment>
<dbReference type="InterPro" id="IPR011010">
    <property type="entry name" value="DNA_brk_join_enz"/>
</dbReference>
<sequence length="338" mass="39094">MKVSDFSYHLTNFLTTYMSGQRNASINSIKSYRDAFKLFLTFCKEEKDIVPERLTLSKISPQIIKEYYDWLEKSRGCSITSRNHRRTAVNSFFRYLQIEAPEHLFLCQKILAIPQKRTPKTVVGYLTPEEMKSLLALPSRSISSERKELVILTVLYDTGARVSELCDLKVRDIRLEPPSIITLIGKGEKTRHVPIMKNTVLLLKQYLSDLGYSDTKNVNIPLFINCHHAPYTRKGISYIIKKYENRAIESSIHLSDFKITPHIFRHSKAMHLYQAGIDLIYIRDILGHVDISTTEIYAKIDTERKRDALEKAYPEITASTLSDWNDDNDLIEKLSKLV</sequence>
<dbReference type="InterPro" id="IPR002104">
    <property type="entry name" value="Integrase_catalytic"/>
</dbReference>
<evidence type="ECO:0000256" key="1">
    <source>
        <dbReference type="ARBA" id="ARBA00003283"/>
    </source>
</evidence>
<dbReference type="OrthoDB" id="9771888at2"/>
<dbReference type="STRING" id="656914.SAMN00017405_0829"/>
<dbReference type="EMBL" id="FWWT01000005">
    <property type="protein sequence ID" value="SMB80056.1"/>
    <property type="molecule type" value="Genomic_DNA"/>
</dbReference>
<evidence type="ECO:0000313" key="9">
    <source>
        <dbReference type="EMBL" id="SMB80056.1"/>
    </source>
</evidence>
<dbReference type="PROSITE" id="PS51898">
    <property type="entry name" value="TYR_RECOMBINASE"/>
    <property type="match status" value="1"/>
</dbReference>
<dbReference type="PANTHER" id="PTHR30349:SF81">
    <property type="entry name" value="TYROSINE RECOMBINASE XERC"/>
    <property type="match status" value="1"/>
</dbReference>
<evidence type="ECO:0000256" key="4">
    <source>
        <dbReference type="ARBA" id="ARBA00023125"/>
    </source>
</evidence>
<dbReference type="SUPFAM" id="SSF56349">
    <property type="entry name" value="DNA breaking-rejoining enzymes"/>
    <property type="match status" value="1"/>
</dbReference>
<gene>
    <name evidence="9" type="ORF">SAMN00017405_0829</name>
</gene>